<name>A0A6N9YJN6_9ACTN</name>
<keyword evidence="1" id="KW-0472">Membrane</keyword>
<feature type="transmembrane region" description="Helical" evidence="1">
    <location>
        <begin position="148"/>
        <end position="166"/>
    </location>
</feature>
<accession>A0A6N9YJN6</accession>
<keyword evidence="3" id="KW-1185">Reference proteome</keyword>
<keyword evidence="1" id="KW-1133">Transmembrane helix</keyword>
<evidence type="ECO:0000256" key="1">
    <source>
        <dbReference type="SAM" id="Phobius"/>
    </source>
</evidence>
<dbReference type="AlphaFoldDB" id="A0A6N9YJN6"/>
<comment type="caution">
    <text evidence="2">The sequence shown here is derived from an EMBL/GenBank/DDBJ whole genome shotgun (WGS) entry which is preliminary data.</text>
</comment>
<sequence>MSNAWDDAAQALRDSCLYVHPDAEAELEDAGIPFTDAEQADALEQLRDASTPIWVAVLPAAAGANPSLAAFPRAVGSDGTYIAVLPNLSVNADSTLLDGVQPTVVSASRISNDLPEFIENAISGVEGLAETQTDGQGGGTGPRGGGGGILPLAILLAAGGGGFLLYRRNKLNRERAELEQVRGVLDEDITAYGERLSALDLDVREDSKVPIEARREYGRALDLYENAKLYADRAEKPADLKPVTHALEEGRWLLGCVGARMSGEPLPERRMPCFFDPSHGPSVEDVQWAPQGGVPRGVPACAADAYRVKQGLDPESRLVTTADGERRPYWDAGPAYGAWAAGYYGAVLPAMMVGTMLGTTMAAPLAYGAGAGDAAGGGDFGGGFEGGGGDFGGGFEGGGDFGGGFDF</sequence>
<dbReference type="Proteomes" id="UP000469185">
    <property type="component" value="Unassembled WGS sequence"/>
</dbReference>
<keyword evidence="1" id="KW-0812">Transmembrane</keyword>
<evidence type="ECO:0000313" key="3">
    <source>
        <dbReference type="Proteomes" id="UP000469185"/>
    </source>
</evidence>
<proteinExistence type="predicted"/>
<organism evidence="2 3">
    <name type="scientific">Phytoactinopolyspora alkaliphila</name>
    <dbReference type="NCBI Taxonomy" id="1783498"/>
    <lineage>
        <taxon>Bacteria</taxon>
        <taxon>Bacillati</taxon>
        <taxon>Actinomycetota</taxon>
        <taxon>Actinomycetes</taxon>
        <taxon>Jiangellales</taxon>
        <taxon>Jiangellaceae</taxon>
        <taxon>Phytoactinopolyspora</taxon>
    </lineage>
</organism>
<reference evidence="2 3" key="1">
    <citation type="submission" date="2020-02" db="EMBL/GenBank/DDBJ databases">
        <authorList>
            <person name="Li X.-J."/>
            <person name="Feng X.-M."/>
        </authorList>
    </citation>
    <scope>NUCLEOTIDE SEQUENCE [LARGE SCALE GENOMIC DNA]</scope>
    <source>
        <strain evidence="2 3">CGMCC 4.7225</strain>
    </source>
</reference>
<dbReference type="EMBL" id="JAAGOB010000003">
    <property type="protein sequence ID" value="NED95174.1"/>
    <property type="molecule type" value="Genomic_DNA"/>
</dbReference>
<dbReference type="RefSeq" id="WP_163817610.1">
    <property type="nucleotide sequence ID" value="NZ_JAAGOB010000003.1"/>
</dbReference>
<gene>
    <name evidence="2" type="ORF">G1H11_07580</name>
</gene>
<protein>
    <submittedName>
        <fullName evidence="2">Uncharacterized protein</fullName>
    </submittedName>
</protein>
<evidence type="ECO:0000313" key="2">
    <source>
        <dbReference type="EMBL" id="NED95174.1"/>
    </source>
</evidence>